<accession>A0A0J5M683</accession>
<dbReference type="RefSeq" id="WP_048280335.1">
    <property type="nucleotide sequence ID" value="NZ_LDZF01000026.1"/>
</dbReference>
<dbReference type="InterPro" id="IPR017560">
    <property type="entry name" value="Cyt_c_biogenesis_CcmI"/>
</dbReference>
<evidence type="ECO:0000256" key="5">
    <source>
        <dbReference type="PROSITE-ProRule" id="PRU00339"/>
    </source>
</evidence>
<dbReference type="Gene3D" id="1.25.40.10">
    <property type="entry name" value="Tetratricopeptide repeat domain"/>
    <property type="match status" value="1"/>
</dbReference>
<protein>
    <recommendedName>
        <fullName evidence="7">Cytochrome c-type biogenesis protein H TPR domain-containing protein</fullName>
    </recommendedName>
</protein>
<proteinExistence type="predicted"/>
<reference evidence="8 9" key="1">
    <citation type="submission" date="2015-05" db="EMBL/GenBank/DDBJ databases">
        <title>Genome sequences of Pluralibacter gergoviae.</title>
        <authorList>
            <person name="Greninger A.L."/>
            <person name="Miller S."/>
        </authorList>
    </citation>
    <scope>NUCLEOTIDE SEQUENCE [LARGE SCALE GENOMIC DNA]</scope>
    <source>
        <strain evidence="8 9">JS81F13</strain>
    </source>
</reference>
<comment type="subcellular location">
    <subcellularLocation>
        <location evidence="1">Cell envelope</location>
    </subcellularLocation>
</comment>
<dbReference type="GO" id="GO:0017004">
    <property type="term" value="P:cytochrome complex assembly"/>
    <property type="evidence" value="ECO:0007669"/>
    <property type="project" value="UniProtKB-KW"/>
</dbReference>
<evidence type="ECO:0000256" key="3">
    <source>
        <dbReference type="ARBA" id="ARBA00022748"/>
    </source>
</evidence>
<evidence type="ECO:0000256" key="2">
    <source>
        <dbReference type="ARBA" id="ARBA00022737"/>
    </source>
</evidence>
<dbReference type="Proteomes" id="UP000036196">
    <property type="component" value="Unassembled WGS sequence"/>
</dbReference>
<dbReference type="GO" id="GO:0030313">
    <property type="term" value="C:cell envelope"/>
    <property type="evidence" value="ECO:0007669"/>
    <property type="project" value="UniProtKB-SubCell"/>
</dbReference>
<evidence type="ECO:0000256" key="6">
    <source>
        <dbReference type="SAM" id="Phobius"/>
    </source>
</evidence>
<keyword evidence="3" id="KW-0201">Cytochrome c-type biogenesis</keyword>
<dbReference type="EMBL" id="LDZF01000026">
    <property type="protein sequence ID" value="KMK11675.1"/>
    <property type="molecule type" value="Genomic_DNA"/>
</dbReference>
<evidence type="ECO:0000313" key="8">
    <source>
        <dbReference type="EMBL" id="KMK11675.1"/>
    </source>
</evidence>
<dbReference type="GO" id="GO:0005886">
    <property type="term" value="C:plasma membrane"/>
    <property type="evidence" value="ECO:0007669"/>
    <property type="project" value="TreeGrafter"/>
</dbReference>
<keyword evidence="6" id="KW-1133">Transmembrane helix</keyword>
<dbReference type="PATRIC" id="fig|61647.15.peg.2632"/>
<dbReference type="Pfam" id="PF23914">
    <property type="entry name" value="TPR_CcmH_CycH"/>
    <property type="match status" value="1"/>
</dbReference>
<evidence type="ECO:0000256" key="4">
    <source>
        <dbReference type="ARBA" id="ARBA00022803"/>
    </source>
</evidence>
<gene>
    <name evidence="8" type="ORF">ABW06_20355</name>
</gene>
<feature type="repeat" description="TPR" evidence="5">
    <location>
        <begin position="161"/>
        <end position="194"/>
    </location>
</feature>
<evidence type="ECO:0000259" key="7">
    <source>
        <dbReference type="Pfam" id="PF23914"/>
    </source>
</evidence>
<keyword evidence="6" id="KW-0812">Transmembrane</keyword>
<dbReference type="InterPro" id="IPR056413">
    <property type="entry name" value="TPR_CcmH_CycH"/>
</dbReference>
<evidence type="ECO:0000256" key="1">
    <source>
        <dbReference type="ARBA" id="ARBA00004196"/>
    </source>
</evidence>
<dbReference type="InterPro" id="IPR011990">
    <property type="entry name" value="TPR-like_helical_dom_sf"/>
</dbReference>
<dbReference type="PROSITE" id="PS50005">
    <property type="entry name" value="TPR"/>
    <property type="match status" value="1"/>
</dbReference>
<evidence type="ECO:0000313" key="9">
    <source>
        <dbReference type="Proteomes" id="UP000036196"/>
    </source>
</evidence>
<dbReference type="PANTHER" id="PTHR47870">
    <property type="entry name" value="CYTOCHROME C-TYPE BIOGENESIS PROTEIN CCMH"/>
    <property type="match status" value="1"/>
</dbReference>
<name>A0A0J5M683_PLUGE</name>
<organism evidence="8 9">
    <name type="scientific">Pluralibacter gergoviae</name>
    <name type="common">Enterobacter gergoviae</name>
    <dbReference type="NCBI Taxonomy" id="61647"/>
    <lineage>
        <taxon>Bacteria</taxon>
        <taxon>Pseudomonadati</taxon>
        <taxon>Pseudomonadota</taxon>
        <taxon>Gammaproteobacteria</taxon>
        <taxon>Enterobacterales</taxon>
        <taxon>Enterobacteriaceae</taxon>
        <taxon>Pluralibacter</taxon>
    </lineage>
</organism>
<sequence length="288" mass="31711">MTTGFIVMAALLVLCIGLLFVPWSGRRSISRDGLNQLIYRQRLRELDENRDAIDASQREALVTDLQKNLLDDVPDAASARAGRAGAWVYLPGAVVLVAVTLGIFFKTSSLMAVSEWQQAAAQTPALLQRAMHPGAQPLTMSDLSRLALGLRTRLQQHPDNLESWVVLGRIGVVLNNYTLASQAFEKAYRMAPQNVDVKAGYAEILLRSPDEADNRLADVLLQEMNAQAPNNTEVLGLMAFSAFERQRYPQAIDAWQKMLQALPAGDSRRTVIERSIAKAQQELDGAGK</sequence>
<dbReference type="SUPFAM" id="SSF48452">
    <property type="entry name" value="TPR-like"/>
    <property type="match status" value="1"/>
</dbReference>
<feature type="domain" description="Cytochrome c-type biogenesis protein H TPR" evidence="7">
    <location>
        <begin position="113"/>
        <end position="269"/>
    </location>
</feature>
<dbReference type="InterPro" id="IPR019734">
    <property type="entry name" value="TPR_rpt"/>
</dbReference>
<feature type="transmembrane region" description="Helical" evidence="6">
    <location>
        <begin position="6"/>
        <end position="25"/>
    </location>
</feature>
<dbReference type="NCBIfam" id="TIGR03142">
    <property type="entry name" value="cytochro_ccmI"/>
    <property type="match status" value="1"/>
</dbReference>
<dbReference type="AlphaFoldDB" id="A0A0J5M683"/>
<keyword evidence="4 5" id="KW-0802">TPR repeat</keyword>
<keyword evidence="9" id="KW-1185">Reference proteome</keyword>
<comment type="caution">
    <text evidence="8">The sequence shown here is derived from an EMBL/GenBank/DDBJ whole genome shotgun (WGS) entry which is preliminary data.</text>
</comment>
<feature type="transmembrane region" description="Helical" evidence="6">
    <location>
        <begin position="86"/>
        <end position="105"/>
    </location>
</feature>
<dbReference type="InterPro" id="IPR051263">
    <property type="entry name" value="C-type_cytochrome_biogenesis"/>
</dbReference>
<dbReference type="STRING" id="61647.LG71_19390"/>
<keyword evidence="6" id="KW-0472">Membrane</keyword>
<dbReference type="eggNOG" id="COG4235">
    <property type="taxonomic scope" value="Bacteria"/>
</dbReference>
<keyword evidence="2" id="KW-0677">Repeat</keyword>
<dbReference type="PANTHER" id="PTHR47870:SF1">
    <property type="entry name" value="CYTOCHROME C-TYPE BIOGENESIS PROTEIN CCMH"/>
    <property type="match status" value="1"/>
</dbReference>